<protein>
    <recommendedName>
        <fullName evidence="4">Phage integrase family protein</fullName>
    </recommendedName>
</protein>
<keyword evidence="1" id="KW-0233">DNA recombination</keyword>
<dbReference type="RefSeq" id="WP_199286354.1">
    <property type="nucleotide sequence ID" value="NZ_UXAW01000041.1"/>
</dbReference>
<organism evidence="2 3">
    <name type="scientific">Pseudogemmobacter humi</name>
    <dbReference type="NCBI Taxonomy" id="2483812"/>
    <lineage>
        <taxon>Bacteria</taxon>
        <taxon>Pseudomonadati</taxon>
        <taxon>Pseudomonadota</taxon>
        <taxon>Alphaproteobacteria</taxon>
        <taxon>Rhodobacterales</taxon>
        <taxon>Paracoccaceae</taxon>
        <taxon>Pseudogemmobacter</taxon>
    </lineage>
</organism>
<dbReference type="GO" id="GO:0006310">
    <property type="term" value="P:DNA recombination"/>
    <property type="evidence" value="ECO:0007669"/>
    <property type="project" value="UniProtKB-KW"/>
</dbReference>
<evidence type="ECO:0008006" key="4">
    <source>
        <dbReference type="Google" id="ProtNLM"/>
    </source>
</evidence>
<dbReference type="AlphaFoldDB" id="A0A3P5WFQ9"/>
<gene>
    <name evidence="2" type="ORF">XINFAN_00774</name>
</gene>
<dbReference type="InterPro" id="IPR011010">
    <property type="entry name" value="DNA_brk_join_enz"/>
</dbReference>
<sequence length="760" mass="85948">MKTKASTLTPRMLSEFCARRLAPVLSEEVVRTLHRYMAELLSREEYPPYRGATLDLGAVAETLGLDRSLLQAQKAHLTPVFDAIARAAAEGRLRAGLEAGGRRATSVAIAKAGDVAAKAVPTCNAKVPGHTGKRPGREARLIVEFPEPLFSTWDEPDSFGAALRLHASGHGETTYHLYDAVVRPEDGVNRSTLISWGRGTKLPRATLSLEILGRIERRYRLPEGYFVEKAGTRDRAPGDFNLEGVTPAERRRLAWHLPDDFNHRSRHEKSEILDWVRNVIISGSTDYRRYQAAMMRQRYAVRFTCASGPRRPSSIAQTPEDSGITIAPKRLNDEMAAILRFKTATFADFGLQRNGVWGTETAAQKVEHFGLWFGAFAAPPESEVQGCGVDPKLLTFAMMVFPQVWDWYLTWRERRRGFYTKWEVDLLSIAAAFCREETGWLRQTPRIADNLREIDGLISGQDIAAVRADWAGACERMYKHARRRIKEIDRVARIHRDPFEPILPVLEASSPVGEYRKITEEILNQMPDERHHPRAAAEVVRSFLLLRIGLHTGLRQKNLRELLLCKPGNLPTAERKLEDMKRGELRWSSRDHGWEILIPSVAFKNANSSFFGSKPFRLILPDLSRLYELLEAWIDRHRSRLIGAAADPGTLFVKTAKMTSTNAAYCQNTFYEAWRTAIQRYGIYNPWTERGAIKGLLPHGPHNVRDVLATHILKQTGSYEQASYAIQDTAEMVAQHYGRFLPQDKAEIAARILNQVWQAA</sequence>
<evidence type="ECO:0000256" key="1">
    <source>
        <dbReference type="ARBA" id="ARBA00023172"/>
    </source>
</evidence>
<dbReference type="Proteomes" id="UP000277498">
    <property type="component" value="Unassembled WGS sequence"/>
</dbReference>
<dbReference type="SUPFAM" id="SSF56349">
    <property type="entry name" value="DNA breaking-rejoining enzymes"/>
    <property type="match status" value="1"/>
</dbReference>
<accession>A0A3P5WFQ9</accession>
<dbReference type="InterPro" id="IPR013762">
    <property type="entry name" value="Integrase-like_cat_sf"/>
</dbReference>
<name>A0A3P5WFQ9_9RHOB</name>
<reference evidence="2 3" key="1">
    <citation type="submission" date="2018-11" db="EMBL/GenBank/DDBJ databases">
        <authorList>
            <person name="Criscuolo A."/>
        </authorList>
    </citation>
    <scope>NUCLEOTIDE SEQUENCE [LARGE SCALE GENOMIC DNA]</scope>
    <source>
        <strain evidence="2">ACIP111625</strain>
    </source>
</reference>
<dbReference type="GO" id="GO:0003677">
    <property type="term" value="F:DNA binding"/>
    <property type="evidence" value="ECO:0007669"/>
    <property type="project" value="InterPro"/>
</dbReference>
<evidence type="ECO:0000313" key="3">
    <source>
        <dbReference type="Proteomes" id="UP000277498"/>
    </source>
</evidence>
<proteinExistence type="predicted"/>
<dbReference type="Gene3D" id="1.10.443.10">
    <property type="entry name" value="Intergrase catalytic core"/>
    <property type="match status" value="1"/>
</dbReference>
<keyword evidence="3" id="KW-1185">Reference proteome</keyword>
<evidence type="ECO:0000313" key="2">
    <source>
        <dbReference type="EMBL" id="VDC22373.1"/>
    </source>
</evidence>
<dbReference type="GO" id="GO:0015074">
    <property type="term" value="P:DNA integration"/>
    <property type="evidence" value="ECO:0007669"/>
    <property type="project" value="InterPro"/>
</dbReference>
<dbReference type="EMBL" id="UXAW01000041">
    <property type="protein sequence ID" value="VDC22373.1"/>
    <property type="molecule type" value="Genomic_DNA"/>
</dbReference>